<dbReference type="Proteomes" id="UP001500266">
    <property type="component" value="Unassembled WGS sequence"/>
</dbReference>
<dbReference type="EMBL" id="BAABDO010000128">
    <property type="protein sequence ID" value="GAA4155121.1"/>
    <property type="molecule type" value="Genomic_DNA"/>
</dbReference>
<evidence type="ECO:0000313" key="3">
    <source>
        <dbReference type="Proteomes" id="UP001500266"/>
    </source>
</evidence>
<evidence type="ECO:0000259" key="1">
    <source>
        <dbReference type="Pfam" id="PF13614"/>
    </source>
</evidence>
<gene>
    <name evidence="2" type="ORF">GCM10022416_55380</name>
</gene>
<evidence type="ECO:0000313" key="2">
    <source>
        <dbReference type="EMBL" id="GAA4155121.1"/>
    </source>
</evidence>
<dbReference type="InterPro" id="IPR050678">
    <property type="entry name" value="DNA_Partitioning_ATPase"/>
</dbReference>
<sequence length="277" mass="29937">MAAPPHWAIATHKGGTGKSKLIELIAAAAAEKGDNVLVVDMDAQANVTRRLRAQLPEDPRERKGASLAAILQRPSKGEVERILVKSGWGGIYTERITIAPAHLDLELLALTASQAASSRRLLTALAGVVDDFDLVVIDTPPNLLSHLIDNAWTAADLLWVPVEPEYDAVEAAKRVQQRVQEDRDVLNPDLQVGGFVINRFRSSLNLHNKRAEEVGTIIGPDAVCPVRFPELVVLKNGSEYAQPMSELGSEGRAMAALGADAYAWMRKRSDMLMGGAA</sequence>
<dbReference type="InterPro" id="IPR025669">
    <property type="entry name" value="AAA_dom"/>
</dbReference>
<feature type="domain" description="AAA" evidence="1">
    <location>
        <begin position="8"/>
        <end position="192"/>
    </location>
</feature>
<dbReference type="InterPro" id="IPR027417">
    <property type="entry name" value="P-loop_NTPase"/>
</dbReference>
<dbReference type="Gene3D" id="3.40.50.300">
    <property type="entry name" value="P-loop containing nucleotide triphosphate hydrolases"/>
    <property type="match status" value="1"/>
</dbReference>
<proteinExistence type="predicted"/>
<dbReference type="Pfam" id="PF13614">
    <property type="entry name" value="AAA_31"/>
    <property type="match status" value="1"/>
</dbReference>
<keyword evidence="3" id="KW-1185">Reference proteome</keyword>
<accession>A0ABP7ZE91</accession>
<dbReference type="CDD" id="cd02042">
    <property type="entry name" value="ParAB_family"/>
    <property type="match status" value="1"/>
</dbReference>
<dbReference type="SUPFAM" id="SSF52540">
    <property type="entry name" value="P-loop containing nucleoside triphosphate hydrolases"/>
    <property type="match status" value="1"/>
</dbReference>
<reference evidence="3" key="1">
    <citation type="journal article" date="2019" name="Int. J. Syst. Evol. Microbiol.">
        <title>The Global Catalogue of Microorganisms (GCM) 10K type strain sequencing project: providing services to taxonomists for standard genome sequencing and annotation.</title>
        <authorList>
            <consortium name="The Broad Institute Genomics Platform"/>
            <consortium name="The Broad Institute Genome Sequencing Center for Infectious Disease"/>
            <person name="Wu L."/>
            <person name="Ma J."/>
        </authorList>
    </citation>
    <scope>NUCLEOTIDE SEQUENCE [LARGE SCALE GENOMIC DNA]</scope>
    <source>
        <strain evidence="3">JCM 17316</strain>
    </source>
</reference>
<comment type="caution">
    <text evidence="2">The sequence shown here is derived from an EMBL/GenBank/DDBJ whole genome shotgun (WGS) entry which is preliminary data.</text>
</comment>
<name>A0ABP7ZE91_9ACTN</name>
<dbReference type="PANTHER" id="PTHR13696">
    <property type="entry name" value="P-LOOP CONTAINING NUCLEOSIDE TRIPHOSPHATE HYDROLASE"/>
    <property type="match status" value="1"/>
</dbReference>
<dbReference type="PANTHER" id="PTHR13696:SF99">
    <property type="entry name" value="COBYRINIC ACID AC-DIAMIDE SYNTHASE"/>
    <property type="match status" value="1"/>
</dbReference>
<protein>
    <submittedName>
        <fullName evidence="2">ParA family protein</fullName>
    </submittedName>
</protein>
<dbReference type="RefSeq" id="WP_345024606.1">
    <property type="nucleotide sequence ID" value="NZ_BAABDO010000128.1"/>
</dbReference>
<organism evidence="2 3">
    <name type="scientific">Actinomadura keratinilytica</name>
    <dbReference type="NCBI Taxonomy" id="547461"/>
    <lineage>
        <taxon>Bacteria</taxon>
        <taxon>Bacillati</taxon>
        <taxon>Actinomycetota</taxon>
        <taxon>Actinomycetes</taxon>
        <taxon>Streptosporangiales</taxon>
        <taxon>Thermomonosporaceae</taxon>
        <taxon>Actinomadura</taxon>
    </lineage>
</organism>